<feature type="binding site" evidence="8 10">
    <location>
        <position position="147"/>
    </location>
    <ligand>
        <name>substrate</name>
    </ligand>
</feature>
<evidence type="ECO:0000256" key="8">
    <source>
        <dbReference type="HAMAP-Rule" id="MF_00169"/>
    </source>
</evidence>
<dbReference type="InterPro" id="IPR036441">
    <property type="entry name" value="DHquinase_II_sf"/>
</dbReference>
<evidence type="ECO:0000256" key="10">
    <source>
        <dbReference type="PIRSR" id="PIRSR001399-2"/>
    </source>
</evidence>
<evidence type="ECO:0000256" key="2">
    <source>
        <dbReference type="ARBA" id="ARBA00003924"/>
    </source>
</evidence>
<dbReference type="GO" id="GO:0003855">
    <property type="term" value="F:3-dehydroquinate dehydratase activity"/>
    <property type="evidence" value="ECO:0007669"/>
    <property type="project" value="UniProtKB-UniRule"/>
</dbReference>
<dbReference type="PIRSF" id="PIRSF001399">
    <property type="entry name" value="DHquinase_II"/>
    <property type="match status" value="1"/>
</dbReference>
<dbReference type="GO" id="GO:0008652">
    <property type="term" value="P:amino acid biosynthetic process"/>
    <property type="evidence" value="ECO:0007669"/>
    <property type="project" value="UniProtKB-KW"/>
</dbReference>
<gene>
    <name evidence="8" type="primary">aroQ</name>
    <name evidence="12" type="ORF">CKF54_01680</name>
</gene>
<proteinExistence type="inferred from homology"/>
<dbReference type="CDD" id="cd00466">
    <property type="entry name" value="DHQase_II"/>
    <property type="match status" value="1"/>
</dbReference>
<keyword evidence="13" id="KW-1185">Reference proteome</keyword>
<feature type="active site" description="Proton acceptor" evidence="8 9">
    <location>
        <position position="25"/>
    </location>
</feature>
<evidence type="ECO:0000256" key="11">
    <source>
        <dbReference type="PIRSR" id="PIRSR001399-3"/>
    </source>
</evidence>
<keyword evidence="8" id="KW-0057">Aromatic amino acid biosynthesis</keyword>
<dbReference type="PANTHER" id="PTHR21272:SF3">
    <property type="entry name" value="CATABOLIC 3-DEHYDROQUINASE"/>
    <property type="match status" value="1"/>
</dbReference>
<evidence type="ECO:0000313" key="12">
    <source>
        <dbReference type="EMBL" id="RIY34167.1"/>
    </source>
</evidence>
<keyword evidence="8" id="KW-0028">Amino-acid biosynthesis</keyword>
<dbReference type="GO" id="GO:0009073">
    <property type="term" value="P:aromatic amino acid family biosynthetic process"/>
    <property type="evidence" value="ECO:0007669"/>
    <property type="project" value="UniProtKB-KW"/>
</dbReference>
<dbReference type="HAMAP" id="MF_00169">
    <property type="entry name" value="AroQ"/>
    <property type="match status" value="1"/>
</dbReference>
<dbReference type="AlphaFoldDB" id="A0A3A1YDE9"/>
<organism evidence="12 13">
    <name type="scientific">Psittacicella hinzii</name>
    <dbReference type="NCBI Taxonomy" id="2028575"/>
    <lineage>
        <taxon>Bacteria</taxon>
        <taxon>Pseudomonadati</taxon>
        <taxon>Pseudomonadota</taxon>
        <taxon>Gammaproteobacteria</taxon>
        <taxon>Pasteurellales</taxon>
        <taxon>Psittacicellaceae</taxon>
        <taxon>Psittacicella</taxon>
    </lineage>
</organism>
<accession>A0A3A1YDE9</accession>
<comment type="pathway">
    <text evidence="3 8">Metabolic intermediate biosynthesis; chorismate biosynthesis; chorismate from D-erythrose 4-phosphate and phosphoenolpyruvate: step 3/7.</text>
</comment>
<comment type="caution">
    <text evidence="12">The sequence shown here is derived from an EMBL/GenBank/DDBJ whole genome shotgun (WGS) entry which is preliminary data.</text>
</comment>
<dbReference type="Gene3D" id="3.40.50.9100">
    <property type="entry name" value="Dehydroquinase, class II"/>
    <property type="match status" value="1"/>
</dbReference>
<dbReference type="Proteomes" id="UP000265691">
    <property type="component" value="Unassembled WGS sequence"/>
</dbReference>
<dbReference type="PANTHER" id="PTHR21272">
    <property type="entry name" value="CATABOLIC 3-DEHYDROQUINASE"/>
    <property type="match status" value="1"/>
</dbReference>
<evidence type="ECO:0000256" key="1">
    <source>
        <dbReference type="ARBA" id="ARBA00001864"/>
    </source>
</evidence>
<reference evidence="12 13" key="1">
    <citation type="submission" date="2017-08" db="EMBL/GenBank/DDBJ databases">
        <title>Reclassification of Bisgaard taxon 37 and 44.</title>
        <authorList>
            <person name="Christensen H."/>
        </authorList>
    </citation>
    <scope>NUCLEOTIDE SEQUENCE [LARGE SCALE GENOMIC DNA]</scope>
    <source>
        <strain evidence="12 13">B96_3</strain>
    </source>
</reference>
<name>A0A3A1YDE9_9GAMM</name>
<dbReference type="RefSeq" id="WP_119524548.1">
    <property type="nucleotide sequence ID" value="NZ_NRHC01000016.1"/>
</dbReference>
<dbReference type="GO" id="GO:0019631">
    <property type="term" value="P:quinate catabolic process"/>
    <property type="evidence" value="ECO:0007669"/>
    <property type="project" value="TreeGrafter"/>
</dbReference>
<feature type="site" description="Transition state stabilizer" evidence="8 11">
    <location>
        <position position="20"/>
    </location>
</feature>
<comment type="catalytic activity">
    <reaction evidence="1 8">
        <text>3-dehydroquinate = 3-dehydroshikimate + H2O</text>
        <dbReference type="Rhea" id="RHEA:21096"/>
        <dbReference type="ChEBI" id="CHEBI:15377"/>
        <dbReference type="ChEBI" id="CHEBI:16630"/>
        <dbReference type="ChEBI" id="CHEBI:32364"/>
        <dbReference type="EC" id="4.2.1.10"/>
    </reaction>
</comment>
<protein>
    <recommendedName>
        <fullName evidence="6 8">3-dehydroquinate dehydratase</fullName>
        <shortName evidence="8">3-dehydroquinase</shortName>
        <ecNumber evidence="6 8">4.2.1.10</ecNumber>
    </recommendedName>
    <alternativeName>
        <fullName evidence="8">Type II DHQase</fullName>
    </alternativeName>
</protein>
<comment type="function">
    <text evidence="2 8">Catalyzes a trans-dehydration via an enolate intermediate.</text>
</comment>
<feature type="binding site" evidence="8 10">
    <location>
        <position position="116"/>
    </location>
    <ligand>
        <name>substrate</name>
    </ligand>
</feature>
<comment type="similarity">
    <text evidence="4 8">Belongs to the type-II 3-dehydroquinase family.</text>
</comment>
<keyword evidence="7 8" id="KW-0456">Lyase</keyword>
<evidence type="ECO:0000256" key="6">
    <source>
        <dbReference type="ARBA" id="ARBA00012060"/>
    </source>
</evidence>
<evidence type="ECO:0000256" key="5">
    <source>
        <dbReference type="ARBA" id="ARBA00011193"/>
    </source>
</evidence>
<feature type="binding site" evidence="8 10">
    <location>
        <position position="123"/>
    </location>
    <ligand>
        <name>substrate</name>
    </ligand>
</feature>
<dbReference type="EC" id="4.2.1.10" evidence="6 8"/>
<dbReference type="SUPFAM" id="SSF52304">
    <property type="entry name" value="Type II 3-dehydroquinate dehydratase"/>
    <property type="match status" value="2"/>
</dbReference>
<evidence type="ECO:0000256" key="9">
    <source>
        <dbReference type="PIRSR" id="PIRSR001399-1"/>
    </source>
</evidence>
<evidence type="ECO:0000256" key="3">
    <source>
        <dbReference type="ARBA" id="ARBA00004902"/>
    </source>
</evidence>
<dbReference type="UniPathway" id="UPA00053">
    <property type="reaction ID" value="UER00086"/>
</dbReference>
<dbReference type="PROSITE" id="PS01029">
    <property type="entry name" value="DEHYDROQUINASE_II"/>
    <property type="match status" value="1"/>
</dbReference>
<sequence>MKVIRFFILNGPNLNLLGHREPEKYGRVTLDQIIHKLQSNFLTKFKQSNLNFVQHDDKEKLQVLVENQNLGFELHSFQSNHEGALIDYLHRTFLEKLSSANKYEDYFIINPAAFGHTSVALRDALLAIEAKFVEVHLSNIHSREEFRHHTYLQNIAQGVICGLGAKGYELALEYWLEQLDIFSK</sequence>
<evidence type="ECO:0000256" key="7">
    <source>
        <dbReference type="ARBA" id="ARBA00023239"/>
    </source>
</evidence>
<feature type="binding site" evidence="8 10">
    <location>
        <position position="110"/>
    </location>
    <ligand>
        <name>substrate</name>
    </ligand>
</feature>
<dbReference type="InterPro" id="IPR001874">
    <property type="entry name" value="DHquinase_II"/>
</dbReference>
<feature type="binding site" evidence="8 10">
    <location>
        <begin position="137"/>
        <end position="138"/>
    </location>
    <ligand>
        <name>substrate</name>
    </ligand>
</feature>
<dbReference type="InterPro" id="IPR018509">
    <property type="entry name" value="DHquinase_II_CS"/>
</dbReference>
<dbReference type="GO" id="GO:0009423">
    <property type="term" value="P:chorismate biosynthetic process"/>
    <property type="evidence" value="ECO:0007669"/>
    <property type="project" value="UniProtKB-UniRule"/>
</dbReference>
<feature type="active site" description="Proton donor" evidence="8 9">
    <location>
        <position position="136"/>
    </location>
</feature>
<evidence type="ECO:0000256" key="4">
    <source>
        <dbReference type="ARBA" id="ARBA00011037"/>
    </source>
</evidence>
<dbReference type="OrthoDB" id="9790793at2"/>
<comment type="subunit">
    <text evidence="5 8">Homododecamer.</text>
</comment>
<dbReference type="Pfam" id="PF01220">
    <property type="entry name" value="DHquinase_II"/>
    <property type="match status" value="2"/>
</dbReference>
<dbReference type="EMBL" id="NRHC01000016">
    <property type="protein sequence ID" value="RIY34167.1"/>
    <property type="molecule type" value="Genomic_DNA"/>
</dbReference>
<evidence type="ECO:0000313" key="13">
    <source>
        <dbReference type="Proteomes" id="UP000265691"/>
    </source>
</evidence>